<accession>A0A9P7Y180</accession>
<evidence type="ECO:0000313" key="3">
    <source>
        <dbReference type="Proteomes" id="UP000707451"/>
    </source>
</evidence>
<reference evidence="2" key="1">
    <citation type="submission" date="2021-06" db="EMBL/GenBank/DDBJ databases">
        <title>Genome Sequence of Mortierella hyaline Strain SCG-10, a Cold-Adapted, Nitrate-Reducing Fungus Isolated from Soil in Minnesota, USA.</title>
        <authorList>
            <person name="Aldossari N."/>
        </authorList>
    </citation>
    <scope>NUCLEOTIDE SEQUENCE</scope>
    <source>
        <strain evidence="2">SCG-10</strain>
    </source>
</reference>
<evidence type="ECO:0000256" key="1">
    <source>
        <dbReference type="SAM" id="MobiDB-lite"/>
    </source>
</evidence>
<comment type="caution">
    <text evidence="2">The sequence shown here is derived from an EMBL/GenBank/DDBJ whole genome shotgun (WGS) entry which is preliminary data.</text>
</comment>
<protein>
    <submittedName>
        <fullName evidence="2">Uncharacterized protein</fullName>
    </submittedName>
</protein>
<evidence type="ECO:0000313" key="2">
    <source>
        <dbReference type="EMBL" id="KAG9070413.1"/>
    </source>
</evidence>
<proteinExistence type="predicted"/>
<dbReference type="EMBL" id="JAHRHY010000004">
    <property type="protein sequence ID" value="KAG9070413.1"/>
    <property type="molecule type" value="Genomic_DNA"/>
</dbReference>
<keyword evidence="3" id="KW-1185">Reference proteome</keyword>
<sequence length="466" mass="52590">MYRDPNISTEDHANIYKTDLERISTTVDVPAALRKVAAGLVTHFIHDVFVNTFAELTDGFAEKNANQGMRNMFLKVASNLGTGNAPSFLSSTSASTAGIHAADIYPYTADVPASRRSSLSLGDGLEVKLHVNPASFLVHQYILNEHNVGQIFHRYQVAASKTVNNLDISVSLKNISHFMSMNYILTTTEELEGFPTQMLEDIRERFVWNSSRLDKPTVELCGRLDQQLALGDNIHDDTEEPDLRRIVVLYQMVALKLPLGFDLFDNGLEDTYCHQTIDALFAYQFPARSRKFCIDWANGEAHGSKKRRGHGYRPDAALIRNGKQIGFLEVKPPGSSHTAREYLQDYWNLANFSKDAIDDFLQRGTRIAKVAAVQLFKHRLSLYTMEYVNGLYHWSLSCVAYLPRDQQDSGLASCIRLLNAFEMFLDTIDTNPLPGTPPRVQYDEEGVQPDWGRPSKITPSKRRNMF</sequence>
<feature type="region of interest" description="Disordered" evidence="1">
    <location>
        <begin position="442"/>
        <end position="466"/>
    </location>
</feature>
<name>A0A9P7Y180_9FUNG</name>
<gene>
    <name evidence="2" type="ORF">KI688_009750</name>
</gene>
<dbReference type="Proteomes" id="UP000707451">
    <property type="component" value="Unassembled WGS sequence"/>
</dbReference>
<dbReference type="AlphaFoldDB" id="A0A9P7Y180"/>
<organism evidence="2 3">
    <name type="scientific">Linnemannia hyalina</name>
    <dbReference type="NCBI Taxonomy" id="64524"/>
    <lineage>
        <taxon>Eukaryota</taxon>
        <taxon>Fungi</taxon>
        <taxon>Fungi incertae sedis</taxon>
        <taxon>Mucoromycota</taxon>
        <taxon>Mortierellomycotina</taxon>
        <taxon>Mortierellomycetes</taxon>
        <taxon>Mortierellales</taxon>
        <taxon>Mortierellaceae</taxon>
        <taxon>Linnemannia</taxon>
    </lineage>
</organism>
<dbReference type="OrthoDB" id="2424341at2759"/>